<dbReference type="EMBL" id="CAJOBC010015324">
    <property type="protein sequence ID" value="CAF4023476.1"/>
    <property type="molecule type" value="Genomic_DNA"/>
</dbReference>
<dbReference type="Proteomes" id="UP000663829">
    <property type="component" value="Unassembled WGS sequence"/>
</dbReference>
<proteinExistence type="predicted"/>
<accession>A0A815A5Q1</accession>
<reference evidence="1" key="1">
    <citation type="submission" date="2021-02" db="EMBL/GenBank/DDBJ databases">
        <authorList>
            <person name="Nowell W R."/>
        </authorList>
    </citation>
    <scope>NUCLEOTIDE SEQUENCE</scope>
</reference>
<name>A0A815A5Q1_9BILA</name>
<dbReference type="AlphaFoldDB" id="A0A815A5Q1"/>
<organism evidence="1 5">
    <name type="scientific">Didymodactylos carnosus</name>
    <dbReference type="NCBI Taxonomy" id="1234261"/>
    <lineage>
        <taxon>Eukaryota</taxon>
        <taxon>Metazoa</taxon>
        <taxon>Spiralia</taxon>
        <taxon>Gnathifera</taxon>
        <taxon>Rotifera</taxon>
        <taxon>Eurotatoria</taxon>
        <taxon>Bdelloidea</taxon>
        <taxon>Philodinida</taxon>
        <taxon>Philodinidae</taxon>
        <taxon>Didymodactylos</taxon>
    </lineage>
</organism>
<dbReference type="Proteomes" id="UP000681722">
    <property type="component" value="Unassembled WGS sequence"/>
</dbReference>
<keyword evidence="5" id="KW-1185">Reference proteome</keyword>
<evidence type="ECO:0000313" key="5">
    <source>
        <dbReference type="Proteomes" id="UP000663829"/>
    </source>
</evidence>
<dbReference type="Proteomes" id="UP000682733">
    <property type="component" value="Unassembled WGS sequence"/>
</dbReference>
<evidence type="ECO:0000313" key="2">
    <source>
        <dbReference type="EMBL" id="CAF1545571.1"/>
    </source>
</evidence>
<evidence type="ECO:0000313" key="3">
    <source>
        <dbReference type="EMBL" id="CAF4023476.1"/>
    </source>
</evidence>
<protein>
    <submittedName>
        <fullName evidence="1">Uncharacterized protein</fullName>
    </submittedName>
</protein>
<evidence type="ECO:0000313" key="1">
    <source>
        <dbReference type="EMBL" id="CAF1252991.1"/>
    </source>
</evidence>
<comment type="caution">
    <text evidence="1">The sequence shown here is derived from an EMBL/GenBank/DDBJ whole genome shotgun (WGS) entry which is preliminary data.</text>
</comment>
<dbReference type="EMBL" id="CAJNOQ010010477">
    <property type="protein sequence ID" value="CAF1252991.1"/>
    <property type="molecule type" value="Genomic_DNA"/>
</dbReference>
<dbReference type="OrthoDB" id="10369762at2759"/>
<evidence type="ECO:0000313" key="4">
    <source>
        <dbReference type="EMBL" id="CAF4334467.1"/>
    </source>
</evidence>
<gene>
    <name evidence="1" type="ORF">GPM918_LOCUS26223</name>
    <name evidence="2" type="ORF">OVA965_LOCUS39004</name>
    <name evidence="3" type="ORF">SRO942_LOCUS26332</name>
    <name evidence="4" type="ORF">TMI583_LOCUS40248</name>
</gene>
<dbReference type="Proteomes" id="UP000677228">
    <property type="component" value="Unassembled WGS sequence"/>
</dbReference>
<sequence>MYHASLQVLITYLLASSIDDIEDQIISMILSKQYSGLAAGALCRLDAEGIIKLQPIYAYMDGDKYKTGYGYLKMVSDNNGSNRRSLMSKLAEYGITVVSYLESFIDQSKI</sequence>
<dbReference type="EMBL" id="CAJNOK010039545">
    <property type="protein sequence ID" value="CAF1545571.1"/>
    <property type="molecule type" value="Genomic_DNA"/>
</dbReference>
<dbReference type="EMBL" id="CAJOBA010061940">
    <property type="protein sequence ID" value="CAF4334467.1"/>
    <property type="molecule type" value="Genomic_DNA"/>
</dbReference>